<dbReference type="EMBL" id="VJMG01000086">
    <property type="protein sequence ID" value="TRL32033.1"/>
    <property type="molecule type" value="Genomic_DNA"/>
</dbReference>
<dbReference type="Pfam" id="PF11927">
    <property type="entry name" value="HODM_asu-like"/>
    <property type="match status" value="1"/>
</dbReference>
<dbReference type="AlphaFoldDB" id="A0A549SQY6"/>
<name>A0A549SQY6_9HYPH</name>
<proteinExistence type="predicted"/>
<reference evidence="1 2" key="1">
    <citation type="submission" date="2019-07" db="EMBL/GenBank/DDBJ databases">
        <title>Ln-dependent methylotrophs.</title>
        <authorList>
            <person name="Tani A."/>
        </authorList>
    </citation>
    <scope>NUCLEOTIDE SEQUENCE [LARGE SCALE GENOMIC DNA]</scope>
    <source>
        <strain evidence="1 2">SM12</strain>
    </source>
</reference>
<dbReference type="InterPro" id="IPR021848">
    <property type="entry name" value="HODM_asu-like"/>
</dbReference>
<gene>
    <name evidence="1" type="ORF">FNA46_23915</name>
</gene>
<dbReference type="Proteomes" id="UP000316801">
    <property type="component" value="Unassembled WGS sequence"/>
</dbReference>
<evidence type="ECO:0000313" key="2">
    <source>
        <dbReference type="Proteomes" id="UP000316801"/>
    </source>
</evidence>
<protein>
    <submittedName>
        <fullName evidence="1">DUF3445 domain-containing protein</fullName>
    </submittedName>
</protein>
<keyword evidence="2" id="KW-1185">Reference proteome</keyword>
<accession>A0A549SQY6</accession>
<dbReference type="RefSeq" id="WP_143127725.1">
    <property type="nucleotide sequence ID" value="NZ_VJMG01000086.1"/>
</dbReference>
<organism evidence="1 2">
    <name type="scientific">Rhizobium straminoryzae</name>
    <dbReference type="NCBI Taxonomy" id="1387186"/>
    <lineage>
        <taxon>Bacteria</taxon>
        <taxon>Pseudomonadati</taxon>
        <taxon>Pseudomonadota</taxon>
        <taxon>Alphaproteobacteria</taxon>
        <taxon>Hyphomicrobiales</taxon>
        <taxon>Rhizobiaceae</taxon>
        <taxon>Rhizobium/Agrobacterium group</taxon>
        <taxon>Rhizobium</taxon>
    </lineage>
</organism>
<evidence type="ECO:0000313" key="1">
    <source>
        <dbReference type="EMBL" id="TRL32033.1"/>
    </source>
</evidence>
<sequence>MPTYTPYDGSATPFTIGLAQLDLADWIEPDGDLAAYLAEKRRLLASHRDMIFKAEAGTEGAQAEVLALLAAYLPDRHPDIYRRTEDRIEIEAAPAVTLADAARPALETAGLLVQDDLVLMRRGDAGWRIAAAFVAFPSSWSLEEKFGRVMDEVHAEVPDFQGGSRNADLINRMFDRLPADRAVKRLNWSLNWTHELFLPKAKSQRVMPDLPPEEAVLRVERQTLRKLPESGDILFTIRIYLDPIAALAREADGAGLMRALAQQLGAMSEEQAAYKGLSRKREALITRLTEEAESLQLSQVLP</sequence>
<comment type="caution">
    <text evidence="1">The sequence shown here is derived from an EMBL/GenBank/DDBJ whole genome shotgun (WGS) entry which is preliminary data.</text>
</comment>